<gene>
    <name evidence="2" type="ORF">PG991_000551</name>
</gene>
<feature type="region of interest" description="Disordered" evidence="1">
    <location>
        <begin position="596"/>
        <end position="773"/>
    </location>
</feature>
<evidence type="ECO:0000313" key="3">
    <source>
        <dbReference type="Proteomes" id="UP001396898"/>
    </source>
</evidence>
<evidence type="ECO:0000256" key="1">
    <source>
        <dbReference type="SAM" id="MobiDB-lite"/>
    </source>
</evidence>
<accession>A0ABR1SU45</accession>
<name>A0ABR1SU45_9PEZI</name>
<sequence length="773" mass="84941">MSVNVTRASVLEDGILQFPTRGPRSIPFPNEKDVTYGRNALRGLNQLQTRYDAPIMSESLSSALEYLYEHLPAKVRGLMTWMSPDDMDLFPDHLEIGDTEGYKTFHERCRANSKIKFEPTYKSVRENEYLIHQVDTKDGHYVTVILHLQNDDPHDCRTSSPYTTVDRSVFIDPSTGPAAESRVAHVRARLAEFMRPVLANIDDRAAHEGELWVPPAQRTDEYFSSGLRAYVLFEELTRRLIDLNCAGKTYDPDILWRPTCAWTNLEKARDDMIGAAARQVRRYMDFVPRVTLSLIKGPKIGKQDRRAPVQPRLYTPPEVGRIPKSRFVNDDEDFERSGSGEETDDGSSESESDESDDEDLHQRVDDAFMKLAGGDNASDEKEEAAAAAEEEEAKPASIGAAEDAKTARLIDDAQMGFVGGGVDDEKTKGAEAMMQDAPDAAADDAVQRSRRDSRNGAAQTSVLQIDTGAAEQHNEDETPVFYGPQWPGEIPRPASATARYLANRLDLQAPEASFIVENGAGDALPEEAVSTVEQDSFEMEVESSAVKGEQAEESLLVDPSDDVGIILPDAPLTTSPVAMTHDDRCVFVYYDPLEERNDLPFSRSPPPAIHVGDENDVDEDADEVVNEPFCRSDAPSPEFEVPMASRPPTPAVEKSAKRKLSVVDDYDDDTTNTQSVEEPPAKRQRTESPSTQDNGVVAVEEYNPAHPALGAPTWTWDAANSAGSPIPGLGLTQEQAAPIAMSTVPDTQTPEVEGEAKAEGTEPASPEVPSYIA</sequence>
<protein>
    <submittedName>
        <fullName evidence="2">Uncharacterized protein</fullName>
    </submittedName>
</protein>
<dbReference type="EMBL" id="JAQQWI010000002">
    <property type="protein sequence ID" value="KAK8037205.1"/>
    <property type="molecule type" value="Genomic_DNA"/>
</dbReference>
<dbReference type="Proteomes" id="UP001396898">
    <property type="component" value="Unassembled WGS sequence"/>
</dbReference>
<proteinExistence type="predicted"/>
<evidence type="ECO:0000313" key="2">
    <source>
        <dbReference type="EMBL" id="KAK8037205.1"/>
    </source>
</evidence>
<reference evidence="2 3" key="1">
    <citation type="submission" date="2023-01" db="EMBL/GenBank/DDBJ databases">
        <title>Analysis of 21 Apiospora genomes using comparative genomics revels a genus with tremendous synthesis potential of carbohydrate active enzymes and secondary metabolites.</title>
        <authorList>
            <person name="Sorensen T."/>
        </authorList>
    </citation>
    <scope>NUCLEOTIDE SEQUENCE [LARGE SCALE GENOMIC DNA]</scope>
    <source>
        <strain evidence="2 3">CBS 20057</strain>
    </source>
</reference>
<organism evidence="2 3">
    <name type="scientific">Apiospora marii</name>
    <dbReference type="NCBI Taxonomy" id="335849"/>
    <lineage>
        <taxon>Eukaryota</taxon>
        <taxon>Fungi</taxon>
        <taxon>Dikarya</taxon>
        <taxon>Ascomycota</taxon>
        <taxon>Pezizomycotina</taxon>
        <taxon>Sordariomycetes</taxon>
        <taxon>Xylariomycetidae</taxon>
        <taxon>Amphisphaeriales</taxon>
        <taxon>Apiosporaceae</taxon>
        <taxon>Apiospora</taxon>
    </lineage>
</organism>
<feature type="compositionally biased region" description="Acidic residues" evidence="1">
    <location>
        <begin position="614"/>
        <end position="625"/>
    </location>
</feature>
<feature type="region of interest" description="Disordered" evidence="1">
    <location>
        <begin position="372"/>
        <end position="401"/>
    </location>
</feature>
<comment type="caution">
    <text evidence="2">The sequence shown here is derived from an EMBL/GenBank/DDBJ whole genome shotgun (WGS) entry which is preliminary data.</text>
</comment>
<feature type="compositionally biased region" description="Acidic residues" evidence="1">
    <location>
        <begin position="341"/>
        <end position="359"/>
    </location>
</feature>
<keyword evidence="3" id="KW-1185">Reference proteome</keyword>
<feature type="region of interest" description="Disordered" evidence="1">
    <location>
        <begin position="300"/>
        <end position="359"/>
    </location>
</feature>
<feature type="compositionally biased region" description="Basic and acidic residues" evidence="1">
    <location>
        <begin position="445"/>
        <end position="454"/>
    </location>
</feature>
<feature type="region of interest" description="Disordered" evidence="1">
    <location>
        <begin position="436"/>
        <end position="488"/>
    </location>
</feature>